<protein>
    <submittedName>
        <fullName evidence="1">Uncharacterized protein</fullName>
    </submittedName>
</protein>
<name>A0ACB8TTM1_9APHY</name>
<sequence>MSRFVRASKYWYVFSLLAIASRRMLIVDIDDTSCVWARSMALRTPRLPTTHGTRTTSLPSPVNWNASGGGAFTVLPFPSPFNPLSHGFPFKVPDATPPACGRTAPVLDTD</sequence>
<accession>A0ACB8TTM1</accession>
<organism evidence="1 2">
    <name type="scientific">Irpex rosettiformis</name>
    <dbReference type="NCBI Taxonomy" id="378272"/>
    <lineage>
        <taxon>Eukaryota</taxon>
        <taxon>Fungi</taxon>
        <taxon>Dikarya</taxon>
        <taxon>Basidiomycota</taxon>
        <taxon>Agaricomycotina</taxon>
        <taxon>Agaricomycetes</taxon>
        <taxon>Polyporales</taxon>
        <taxon>Irpicaceae</taxon>
        <taxon>Irpex</taxon>
    </lineage>
</organism>
<keyword evidence="2" id="KW-1185">Reference proteome</keyword>
<evidence type="ECO:0000313" key="1">
    <source>
        <dbReference type="EMBL" id="KAI0085335.1"/>
    </source>
</evidence>
<proteinExistence type="predicted"/>
<dbReference type="Proteomes" id="UP001055072">
    <property type="component" value="Unassembled WGS sequence"/>
</dbReference>
<comment type="caution">
    <text evidence="1">The sequence shown here is derived from an EMBL/GenBank/DDBJ whole genome shotgun (WGS) entry which is preliminary data.</text>
</comment>
<evidence type="ECO:0000313" key="2">
    <source>
        <dbReference type="Proteomes" id="UP001055072"/>
    </source>
</evidence>
<reference evidence="1" key="1">
    <citation type="journal article" date="2021" name="Environ. Microbiol.">
        <title>Gene family expansions and transcriptome signatures uncover fungal adaptations to wood decay.</title>
        <authorList>
            <person name="Hage H."/>
            <person name="Miyauchi S."/>
            <person name="Viragh M."/>
            <person name="Drula E."/>
            <person name="Min B."/>
            <person name="Chaduli D."/>
            <person name="Navarro D."/>
            <person name="Favel A."/>
            <person name="Norest M."/>
            <person name="Lesage-Meessen L."/>
            <person name="Balint B."/>
            <person name="Merenyi Z."/>
            <person name="de Eugenio L."/>
            <person name="Morin E."/>
            <person name="Martinez A.T."/>
            <person name="Baldrian P."/>
            <person name="Stursova M."/>
            <person name="Martinez M.J."/>
            <person name="Novotny C."/>
            <person name="Magnuson J.K."/>
            <person name="Spatafora J.W."/>
            <person name="Maurice S."/>
            <person name="Pangilinan J."/>
            <person name="Andreopoulos W."/>
            <person name="LaButti K."/>
            <person name="Hundley H."/>
            <person name="Na H."/>
            <person name="Kuo A."/>
            <person name="Barry K."/>
            <person name="Lipzen A."/>
            <person name="Henrissat B."/>
            <person name="Riley R."/>
            <person name="Ahrendt S."/>
            <person name="Nagy L.G."/>
            <person name="Grigoriev I.V."/>
            <person name="Martin F."/>
            <person name="Rosso M.N."/>
        </authorList>
    </citation>
    <scope>NUCLEOTIDE SEQUENCE</scope>
    <source>
        <strain evidence="1">CBS 384.51</strain>
    </source>
</reference>
<dbReference type="EMBL" id="MU274932">
    <property type="protein sequence ID" value="KAI0085335.1"/>
    <property type="molecule type" value="Genomic_DNA"/>
</dbReference>
<gene>
    <name evidence="1" type="ORF">BDY19DRAFT_996870</name>
</gene>